<comment type="caution">
    <text evidence="2">The sequence shown here is derived from an EMBL/GenBank/DDBJ whole genome shotgun (WGS) entry which is preliminary data.</text>
</comment>
<evidence type="ECO:0000256" key="1">
    <source>
        <dbReference type="SAM" id="MobiDB-lite"/>
    </source>
</evidence>
<name>A0AAV7UER7_PLEWA</name>
<gene>
    <name evidence="2" type="ORF">NDU88_003285</name>
</gene>
<dbReference type="EMBL" id="JANPWB010000005">
    <property type="protein sequence ID" value="KAJ1186504.1"/>
    <property type="molecule type" value="Genomic_DNA"/>
</dbReference>
<protein>
    <submittedName>
        <fullName evidence="2">Uncharacterized protein</fullName>
    </submittedName>
</protein>
<dbReference type="Proteomes" id="UP001066276">
    <property type="component" value="Chromosome 3_1"/>
</dbReference>
<accession>A0AAV7UER7</accession>
<organism evidence="2 3">
    <name type="scientific">Pleurodeles waltl</name>
    <name type="common">Iberian ribbed newt</name>
    <dbReference type="NCBI Taxonomy" id="8319"/>
    <lineage>
        <taxon>Eukaryota</taxon>
        <taxon>Metazoa</taxon>
        <taxon>Chordata</taxon>
        <taxon>Craniata</taxon>
        <taxon>Vertebrata</taxon>
        <taxon>Euteleostomi</taxon>
        <taxon>Amphibia</taxon>
        <taxon>Batrachia</taxon>
        <taxon>Caudata</taxon>
        <taxon>Salamandroidea</taxon>
        <taxon>Salamandridae</taxon>
        <taxon>Pleurodelinae</taxon>
        <taxon>Pleurodeles</taxon>
    </lineage>
</organism>
<proteinExistence type="predicted"/>
<dbReference type="AlphaFoldDB" id="A0AAV7UER7"/>
<evidence type="ECO:0000313" key="3">
    <source>
        <dbReference type="Proteomes" id="UP001066276"/>
    </source>
</evidence>
<evidence type="ECO:0000313" key="2">
    <source>
        <dbReference type="EMBL" id="KAJ1186504.1"/>
    </source>
</evidence>
<sequence length="75" mass="8311">MLDMFGPAFKRFIEKKEMPEKSPQGNAVRPVTPPTQQTSQPMLGSHVVQARAAENRTSEEQPRASEAFRSIARAG</sequence>
<feature type="compositionally biased region" description="Basic and acidic residues" evidence="1">
    <location>
        <begin position="53"/>
        <end position="63"/>
    </location>
</feature>
<feature type="region of interest" description="Disordered" evidence="1">
    <location>
        <begin position="13"/>
        <end position="75"/>
    </location>
</feature>
<keyword evidence="3" id="KW-1185">Reference proteome</keyword>
<reference evidence="2" key="1">
    <citation type="journal article" date="2022" name="bioRxiv">
        <title>Sequencing and chromosome-scale assembly of the giantPleurodeles waltlgenome.</title>
        <authorList>
            <person name="Brown T."/>
            <person name="Elewa A."/>
            <person name="Iarovenko S."/>
            <person name="Subramanian E."/>
            <person name="Araus A.J."/>
            <person name="Petzold A."/>
            <person name="Susuki M."/>
            <person name="Suzuki K.-i.T."/>
            <person name="Hayashi T."/>
            <person name="Toyoda A."/>
            <person name="Oliveira C."/>
            <person name="Osipova E."/>
            <person name="Leigh N.D."/>
            <person name="Simon A."/>
            <person name="Yun M.H."/>
        </authorList>
    </citation>
    <scope>NUCLEOTIDE SEQUENCE</scope>
    <source>
        <strain evidence="2">20211129_DDA</strain>
        <tissue evidence="2">Liver</tissue>
    </source>
</reference>